<protein>
    <recommendedName>
        <fullName evidence="2 5">DNA mismatch repair protein MutL</fullName>
    </recommendedName>
</protein>
<dbReference type="SMART" id="SM00853">
    <property type="entry name" value="MutL_C"/>
    <property type="match status" value="1"/>
</dbReference>
<evidence type="ECO:0000256" key="3">
    <source>
        <dbReference type="ARBA" id="ARBA00022763"/>
    </source>
</evidence>
<dbReference type="Gene3D" id="3.30.565.10">
    <property type="entry name" value="Histidine kinase-like ATPase, C-terminal domain"/>
    <property type="match status" value="1"/>
</dbReference>
<dbReference type="HAMAP" id="MF_00149">
    <property type="entry name" value="DNA_mis_repair"/>
    <property type="match status" value="1"/>
</dbReference>
<evidence type="ECO:0000313" key="10">
    <source>
        <dbReference type="Proteomes" id="UP000285310"/>
    </source>
</evidence>
<dbReference type="CDD" id="cd16926">
    <property type="entry name" value="HATPase_MutL-MLH-PMS-like"/>
    <property type="match status" value="1"/>
</dbReference>
<accession>A0A423Q018</accession>
<dbReference type="InterPro" id="IPR014790">
    <property type="entry name" value="MutL_C"/>
</dbReference>
<dbReference type="Gene3D" id="3.30.1540.20">
    <property type="entry name" value="MutL, C-terminal domain, dimerisation subdomain"/>
    <property type="match status" value="1"/>
</dbReference>
<dbReference type="GO" id="GO:0005524">
    <property type="term" value="F:ATP binding"/>
    <property type="evidence" value="ECO:0007669"/>
    <property type="project" value="InterPro"/>
</dbReference>
<dbReference type="Pfam" id="PF08676">
    <property type="entry name" value="MutL_C"/>
    <property type="match status" value="1"/>
</dbReference>
<dbReference type="CDD" id="cd03482">
    <property type="entry name" value="MutL_Trans_MutL"/>
    <property type="match status" value="1"/>
</dbReference>
<dbReference type="GO" id="GO:0006298">
    <property type="term" value="P:mismatch repair"/>
    <property type="evidence" value="ECO:0007669"/>
    <property type="project" value="UniProtKB-UniRule"/>
</dbReference>
<dbReference type="FunFam" id="3.30.565.10:FF:000003">
    <property type="entry name" value="DNA mismatch repair endonuclease MutL"/>
    <property type="match status" value="1"/>
</dbReference>
<dbReference type="SUPFAM" id="SSF55874">
    <property type="entry name" value="ATPase domain of HSP90 chaperone/DNA topoisomerase II/histidine kinase"/>
    <property type="match status" value="1"/>
</dbReference>
<feature type="region of interest" description="Disordered" evidence="6">
    <location>
        <begin position="401"/>
        <end position="443"/>
    </location>
</feature>
<sequence>MFVRPELIPQEAIMPIQLLDDRLISQIAAGEVVERPASIVKELVENSLDAGADRIEVVIEEGGLRRICVTDNGHGMTPDQLPLALARHATSKIDSLAGLERVASLGFRGEALASMASVAELSLTSRTAEAEHASCLVAQREASVRPAVGTPGTSVDVRELFARIPARRKFLRAPATEFKHIRQTFHQLALSRFDVAFRLSHGGVESVALAQALSPAQAKRRAADVLGAEFDAHAVPVDERAAGMRLTGWVATPGFSRGQADRQFSYVNHRPIRDKIFNHAVRLAYRDLLHNQRHPAYALYLELDPRQVDVNAHPAKAEVRFRESRLVHDFVFRSVARALEAAESTPTESRAIELEAAAAPTGAAPAQVPMKPRGLDLSSAGQRAVSSLAENAAAYRFQAPAAEGQAHEAGSSGRDMSSHTPELGGVPADTDDDDTANTDKTAEAEAPTLGYAIGQLHDIYILAQNREGLILVDMHAAHERVLYERLKAEFSAGRIQASRLLVPEALSLSESEAATVETSSEALAQVGFDLTRSGPCEAMLRGVPSLMAQRDYLSLARDVIAEIDDGARGADTVRDALDDVLADIGCKAAVKAGRRLTLTEMNALLRDMEHTDRAGHCNHGRPSWVSVDRAALDRLFMRGQ</sequence>
<evidence type="ECO:0000259" key="8">
    <source>
        <dbReference type="SMART" id="SM01340"/>
    </source>
</evidence>
<evidence type="ECO:0000259" key="7">
    <source>
        <dbReference type="SMART" id="SM00853"/>
    </source>
</evidence>
<feature type="domain" description="DNA mismatch repair protein S5" evidence="8">
    <location>
        <begin position="222"/>
        <end position="340"/>
    </location>
</feature>
<dbReference type="SMART" id="SM01340">
    <property type="entry name" value="DNA_mis_repair"/>
    <property type="match status" value="1"/>
</dbReference>
<name>A0A423Q018_9GAMM</name>
<dbReference type="InterPro" id="IPR020667">
    <property type="entry name" value="DNA_mismatch_repair_MutL"/>
</dbReference>
<feature type="region of interest" description="Disordered" evidence="6">
    <location>
        <begin position="358"/>
        <end position="377"/>
    </location>
</feature>
<dbReference type="PANTHER" id="PTHR10073">
    <property type="entry name" value="DNA MISMATCH REPAIR PROTEIN MLH, PMS, MUTL"/>
    <property type="match status" value="1"/>
</dbReference>
<dbReference type="InterPro" id="IPR020568">
    <property type="entry name" value="Ribosomal_Su5_D2-typ_SF"/>
</dbReference>
<dbReference type="Pfam" id="PF13589">
    <property type="entry name" value="HATPase_c_3"/>
    <property type="match status" value="1"/>
</dbReference>
<dbReference type="InterPro" id="IPR036890">
    <property type="entry name" value="HATPase_C_sf"/>
</dbReference>
<dbReference type="InterPro" id="IPR042120">
    <property type="entry name" value="MutL_C_dimsub"/>
</dbReference>
<dbReference type="Pfam" id="PF01119">
    <property type="entry name" value="DNA_mis_repair"/>
    <property type="match status" value="1"/>
</dbReference>
<keyword evidence="4 5" id="KW-0234">DNA repair</keyword>
<dbReference type="SUPFAM" id="SSF118116">
    <property type="entry name" value="DNA mismatch repair protein MutL"/>
    <property type="match status" value="1"/>
</dbReference>
<organism evidence="9 10">
    <name type="scientific">Salinisphaera japonica YTM-1</name>
    <dbReference type="NCBI Taxonomy" id="1209778"/>
    <lineage>
        <taxon>Bacteria</taxon>
        <taxon>Pseudomonadati</taxon>
        <taxon>Pseudomonadota</taxon>
        <taxon>Gammaproteobacteria</taxon>
        <taxon>Salinisphaerales</taxon>
        <taxon>Salinisphaeraceae</taxon>
        <taxon>Salinisphaera</taxon>
    </lineage>
</organism>
<evidence type="ECO:0000256" key="5">
    <source>
        <dbReference type="HAMAP-Rule" id="MF_00149"/>
    </source>
</evidence>
<proteinExistence type="inferred from homology"/>
<dbReference type="NCBIfam" id="TIGR00585">
    <property type="entry name" value="mutl"/>
    <property type="match status" value="1"/>
</dbReference>
<dbReference type="InterPro" id="IPR037198">
    <property type="entry name" value="MutL_C_sf"/>
</dbReference>
<comment type="function">
    <text evidence="5">This protein is involved in the repair of mismatches in DNA. It is required for dam-dependent methyl-directed DNA mismatch repair. May act as a 'molecular matchmaker', a protein that promotes the formation of a stable complex between two or more DNA-binding proteins in an ATP-dependent manner without itself being part of a final effector complex.</text>
</comment>
<dbReference type="PANTHER" id="PTHR10073:SF12">
    <property type="entry name" value="DNA MISMATCH REPAIR PROTEIN MLH1"/>
    <property type="match status" value="1"/>
</dbReference>
<dbReference type="NCBIfam" id="NF000949">
    <property type="entry name" value="PRK00095.1-2"/>
    <property type="match status" value="1"/>
</dbReference>
<evidence type="ECO:0000256" key="4">
    <source>
        <dbReference type="ARBA" id="ARBA00023204"/>
    </source>
</evidence>
<comment type="caution">
    <text evidence="9">The sequence shown here is derived from an EMBL/GenBank/DDBJ whole genome shotgun (WGS) entry which is preliminary data.</text>
</comment>
<dbReference type="InterPro" id="IPR002099">
    <property type="entry name" value="MutL/Mlh/PMS"/>
</dbReference>
<dbReference type="SUPFAM" id="SSF54211">
    <property type="entry name" value="Ribosomal protein S5 domain 2-like"/>
    <property type="match status" value="1"/>
</dbReference>
<keyword evidence="10" id="KW-1185">Reference proteome</keyword>
<dbReference type="GO" id="GO:0032300">
    <property type="term" value="C:mismatch repair complex"/>
    <property type="evidence" value="ECO:0007669"/>
    <property type="project" value="InterPro"/>
</dbReference>
<dbReference type="PROSITE" id="PS00058">
    <property type="entry name" value="DNA_MISMATCH_REPAIR_1"/>
    <property type="match status" value="1"/>
</dbReference>
<evidence type="ECO:0000256" key="2">
    <source>
        <dbReference type="ARBA" id="ARBA00021975"/>
    </source>
</evidence>
<dbReference type="GO" id="GO:0030983">
    <property type="term" value="F:mismatched DNA binding"/>
    <property type="evidence" value="ECO:0007669"/>
    <property type="project" value="InterPro"/>
</dbReference>
<dbReference type="Gene3D" id="3.30.230.10">
    <property type="match status" value="1"/>
</dbReference>
<evidence type="ECO:0000256" key="6">
    <source>
        <dbReference type="SAM" id="MobiDB-lite"/>
    </source>
</evidence>
<gene>
    <name evidence="5 9" type="primary">mutL</name>
    <name evidence="9" type="ORF">SAJA_03145</name>
</gene>
<evidence type="ECO:0000313" key="9">
    <source>
        <dbReference type="EMBL" id="ROO31313.1"/>
    </source>
</evidence>
<dbReference type="InterPro" id="IPR038973">
    <property type="entry name" value="MutL/Mlh/Pms-like"/>
</dbReference>
<dbReference type="AlphaFoldDB" id="A0A423Q018"/>
<feature type="domain" description="MutL C-terminal dimerisation" evidence="7">
    <location>
        <begin position="452"/>
        <end position="596"/>
    </location>
</feature>
<dbReference type="FunCoup" id="A0A423Q018">
    <property type="interactions" value="268"/>
</dbReference>
<dbReference type="InParanoid" id="A0A423Q018"/>
<reference evidence="9 10" key="1">
    <citation type="submission" date="2013-10" db="EMBL/GenBank/DDBJ databases">
        <title>Salinisphaera japonica YTM-1 Genome Sequencing.</title>
        <authorList>
            <person name="Lai Q."/>
            <person name="Li C."/>
            <person name="Shao Z."/>
        </authorList>
    </citation>
    <scope>NUCLEOTIDE SEQUENCE [LARGE SCALE GENOMIC DNA]</scope>
    <source>
        <strain evidence="9 10">YTM-1</strain>
    </source>
</reference>
<dbReference type="Gene3D" id="3.30.1370.100">
    <property type="entry name" value="MutL, C-terminal domain, regulatory subdomain"/>
    <property type="match status" value="1"/>
</dbReference>
<dbReference type="InterPro" id="IPR014762">
    <property type="entry name" value="DNA_mismatch_repair_CS"/>
</dbReference>
<dbReference type="GO" id="GO:0140664">
    <property type="term" value="F:ATP-dependent DNA damage sensor activity"/>
    <property type="evidence" value="ECO:0007669"/>
    <property type="project" value="InterPro"/>
</dbReference>
<evidence type="ECO:0000256" key="1">
    <source>
        <dbReference type="ARBA" id="ARBA00006082"/>
    </source>
</evidence>
<dbReference type="EMBL" id="AYKG01000006">
    <property type="protein sequence ID" value="ROO31313.1"/>
    <property type="molecule type" value="Genomic_DNA"/>
</dbReference>
<dbReference type="GO" id="GO:0016887">
    <property type="term" value="F:ATP hydrolysis activity"/>
    <property type="evidence" value="ECO:0007669"/>
    <property type="project" value="InterPro"/>
</dbReference>
<dbReference type="InterPro" id="IPR013507">
    <property type="entry name" value="DNA_mismatch_S5_2-like"/>
</dbReference>
<dbReference type="Proteomes" id="UP000285310">
    <property type="component" value="Unassembled WGS sequence"/>
</dbReference>
<dbReference type="InterPro" id="IPR014721">
    <property type="entry name" value="Ribsml_uS5_D2-typ_fold_subgr"/>
</dbReference>
<keyword evidence="3 5" id="KW-0227">DNA damage</keyword>
<comment type="similarity">
    <text evidence="1 5">Belongs to the DNA mismatch repair MutL/HexB family.</text>
</comment>
<dbReference type="InterPro" id="IPR042121">
    <property type="entry name" value="MutL_C_regsub"/>
</dbReference>